<reference evidence="1" key="1">
    <citation type="journal article" date="2015" name="Nature">
        <title>Complex archaea that bridge the gap between prokaryotes and eukaryotes.</title>
        <authorList>
            <person name="Spang A."/>
            <person name="Saw J.H."/>
            <person name="Jorgensen S.L."/>
            <person name="Zaremba-Niedzwiedzka K."/>
            <person name="Martijn J."/>
            <person name="Lind A.E."/>
            <person name="van Eijk R."/>
            <person name="Schleper C."/>
            <person name="Guy L."/>
            <person name="Ettema T.J."/>
        </authorList>
    </citation>
    <scope>NUCLEOTIDE SEQUENCE</scope>
</reference>
<gene>
    <name evidence="1" type="ORF">LCGC14_1864140</name>
</gene>
<evidence type="ECO:0000313" key="1">
    <source>
        <dbReference type="EMBL" id="KKL94490.1"/>
    </source>
</evidence>
<organism evidence="1">
    <name type="scientific">marine sediment metagenome</name>
    <dbReference type="NCBI Taxonomy" id="412755"/>
    <lineage>
        <taxon>unclassified sequences</taxon>
        <taxon>metagenomes</taxon>
        <taxon>ecological metagenomes</taxon>
    </lineage>
</organism>
<evidence type="ECO:0008006" key="2">
    <source>
        <dbReference type="Google" id="ProtNLM"/>
    </source>
</evidence>
<comment type="caution">
    <text evidence="1">The sequence shown here is derived from an EMBL/GenBank/DDBJ whole genome shotgun (WGS) entry which is preliminary data.</text>
</comment>
<accession>A0A0F9IL35</accession>
<dbReference type="NCBIfam" id="TIGR01725">
    <property type="entry name" value="phge_HK97_gp10"/>
    <property type="match status" value="1"/>
</dbReference>
<name>A0A0F9IL35_9ZZZZ</name>
<proteinExistence type="predicted"/>
<dbReference type="EMBL" id="LAZR01018911">
    <property type="protein sequence ID" value="KKL94490.1"/>
    <property type="molecule type" value="Genomic_DNA"/>
</dbReference>
<dbReference type="AlphaFoldDB" id="A0A0F9IL35"/>
<sequence length="155" mass="17121">MLEFAINSKGLERALKRLPKAMGKSVLRAAAKKALRPVLTAAQANAPVGRTGRYKKSFAIKSTLSKRQRRGRAKLSRGGVVMYVGSTDSKAHLLEFGTFKMRARPTLRPAWDANKHRVLAVLSDEVWFALARAARRLANRAEAGKLSAKQIRGLR</sequence>
<dbReference type="Pfam" id="PF04883">
    <property type="entry name" value="HK97-gp10_like"/>
    <property type="match status" value="1"/>
</dbReference>
<dbReference type="InterPro" id="IPR010064">
    <property type="entry name" value="HK97-gp10_tail"/>
</dbReference>
<protein>
    <recommendedName>
        <fullName evidence="2">HK97 gp10 family phage protein</fullName>
    </recommendedName>
</protein>